<sequence length="80" mass="8302">MCSWGYVILALGVDRSQVECLDQLSKSGLCGVSSQAQQQLVQLLVQGGGVTSKYVPGEIRDPSAETVSCVGGAGSDWAVK</sequence>
<dbReference type="EMBL" id="JAWDGP010000571">
    <property type="protein sequence ID" value="KAK3799440.1"/>
    <property type="molecule type" value="Genomic_DNA"/>
</dbReference>
<evidence type="ECO:0000313" key="1">
    <source>
        <dbReference type="EMBL" id="KAK3799440.1"/>
    </source>
</evidence>
<comment type="caution">
    <text evidence="1">The sequence shown here is derived from an EMBL/GenBank/DDBJ whole genome shotgun (WGS) entry which is preliminary data.</text>
</comment>
<dbReference type="Proteomes" id="UP001283361">
    <property type="component" value="Unassembled WGS sequence"/>
</dbReference>
<proteinExistence type="predicted"/>
<dbReference type="AlphaFoldDB" id="A0AAE1EAF3"/>
<organism evidence="1 2">
    <name type="scientific">Elysia crispata</name>
    <name type="common">lettuce slug</name>
    <dbReference type="NCBI Taxonomy" id="231223"/>
    <lineage>
        <taxon>Eukaryota</taxon>
        <taxon>Metazoa</taxon>
        <taxon>Spiralia</taxon>
        <taxon>Lophotrochozoa</taxon>
        <taxon>Mollusca</taxon>
        <taxon>Gastropoda</taxon>
        <taxon>Heterobranchia</taxon>
        <taxon>Euthyneura</taxon>
        <taxon>Panpulmonata</taxon>
        <taxon>Sacoglossa</taxon>
        <taxon>Placobranchoidea</taxon>
        <taxon>Plakobranchidae</taxon>
        <taxon>Elysia</taxon>
    </lineage>
</organism>
<name>A0AAE1EAF3_9GAST</name>
<reference evidence="1" key="1">
    <citation type="journal article" date="2023" name="G3 (Bethesda)">
        <title>A reference genome for the long-term kleptoplast-retaining sea slug Elysia crispata morphotype clarki.</title>
        <authorList>
            <person name="Eastman K.E."/>
            <person name="Pendleton A.L."/>
            <person name="Shaikh M.A."/>
            <person name="Suttiyut T."/>
            <person name="Ogas R."/>
            <person name="Tomko P."/>
            <person name="Gavelis G."/>
            <person name="Widhalm J.R."/>
            <person name="Wisecaver J.H."/>
        </authorList>
    </citation>
    <scope>NUCLEOTIDE SEQUENCE</scope>
    <source>
        <strain evidence="1">ECLA1</strain>
    </source>
</reference>
<accession>A0AAE1EAF3</accession>
<keyword evidence="2" id="KW-1185">Reference proteome</keyword>
<evidence type="ECO:0000313" key="2">
    <source>
        <dbReference type="Proteomes" id="UP001283361"/>
    </source>
</evidence>
<gene>
    <name evidence="1" type="ORF">RRG08_009983</name>
</gene>
<protein>
    <submittedName>
        <fullName evidence="1">Uncharacterized protein</fullName>
    </submittedName>
</protein>